<evidence type="ECO:0000313" key="3">
    <source>
        <dbReference type="Proteomes" id="UP000199564"/>
    </source>
</evidence>
<accession>A0A1I5I5D6</accession>
<dbReference type="AlphaFoldDB" id="A0A1I5I5D6"/>
<dbReference type="InterPro" id="IPR046674">
    <property type="entry name" value="DUF6544"/>
</dbReference>
<keyword evidence="1" id="KW-0472">Membrane</keyword>
<organism evidence="2 3">
    <name type="scientific">Algoriphagus ornithinivorans</name>
    <dbReference type="NCBI Taxonomy" id="226506"/>
    <lineage>
        <taxon>Bacteria</taxon>
        <taxon>Pseudomonadati</taxon>
        <taxon>Bacteroidota</taxon>
        <taxon>Cytophagia</taxon>
        <taxon>Cytophagales</taxon>
        <taxon>Cyclobacteriaceae</taxon>
        <taxon>Algoriphagus</taxon>
    </lineage>
</organism>
<dbReference type="RefSeq" id="WP_091654834.1">
    <property type="nucleotide sequence ID" value="NZ_FOVW01000008.1"/>
</dbReference>
<reference evidence="3" key="1">
    <citation type="submission" date="2016-10" db="EMBL/GenBank/DDBJ databases">
        <authorList>
            <person name="Varghese N."/>
            <person name="Submissions S."/>
        </authorList>
    </citation>
    <scope>NUCLEOTIDE SEQUENCE [LARGE SCALE GENOMIC DNA]</scope>
    <source>
        <strain evidence="3">DSM 15282</strain>
    </source>
</reference>
<sequence>MKIGVFILALIHGIIHLLGFFKAFKLAEISQLTKPISQPIGLLWLLSFFLFLLFASAFFSSKPWAGHVGIAAVILSQVLIFIFWKDAKFGSLPNLILLLFAIQSLADNNWRSMMEKEVNTLNEEINIPSQRPLEELPPAVQKWLKTTGLKENQIITQARINQTAKMKMDPDQENWREANASQSSSIEPPSFHWEVSMKLFPGLFISGRDKFKNGQGEMLIKLNRILPIVNAKGPKIDEGSLQRYLGEMVWIPSLARHPSVEWKVLDESTAQATLTIAGTSGSGIFHFDQKGDFIRFEADRYFKNEPDSQRFPWILEVEKYREFQEIRIPSNMKATWRLKEKDWTWLELQIDSVIYTFDKPSPINQ</sequence>
<keyword evidence="1" id="KW-0812">Transmembrane</keyword>
<dbReference type="STRING" id="226506.SAMN04488519_10872"/>
<gene>
    <name evidence="2" type="ORF">SAMN04488519_10872</name>
</gene>
<feature type="transmembrane region" description="Helical" evidence="1">
    <location>
        <begin position="6"/>
        <end position="24"/>
    </location>
</feature>
<keyword evidence="1" id="KW-1133">Transmembrane helix</keyword>
<dbReference type="Proteomes" id="UP000199564">
    <property type="component" value="Unassembled WGS sequence"/>
</dbReference>
<protein>
    <submittedName>
        <fullName evidence="2">Uncharacterized protein</fullName>
    </submittedName>
</protein>
<keyword evidence="3" id="KW-1185">Reference proteome</keyword>
<dbReference type="EMBL" id="FOVW01000008">
    <property type="protein sequence ID" value="SFO55380.1"/>
    <property type="molecule type" value="Genomic_DNA"/>
</dbReference>
<evidence type="ECO:0000313" key="2">
    <source>
        <dbReference type="EMBL" id="SFO55380.1"/>
    </source>
</evidence>
<feature type="transmembrane region" description="Helical" evidence="1">
    <location>
        <begin position="64"/>
        <end position="84"/>
    </location>
</feature>
<name>A0A1I5I5D6_9BACT</name>
<dbReference type="Pfam" id="PF20181">
    <property type="entry name" value="DUF6544"/>
    <property type="match status" value="1"/>
</dbReference>
<feature type="transmembrane region" description="Helical" evidence="1">
    <location>
        <begin position="36"/>
        <end position="58"/>
    </location>
</feature>
<proteinExistence type="predicted"/>
<evidence type="ECO:0000256" key="1">
    <source>
        <dbReference type="SAM" id="Phobius"/>
    </source>
</evidence>